<dbReference type="Pfam" id="PF01565">
    <property type="entry name" value="FAD_binding_4"/>
    <property type="match status" value="1"/>
</dbReference>
<comment type="function">
    <text evidence="2">Cell wall formation.</text>
</comment>
<dbReference type="Gene3D" id="3.30.43.10">
    <property type="entry name" value="Uridine Diphospho-n-acetylenolpyruvylglucosamine Reductase, domain 2"/>
    <property type="match status" value="1"/>
</dbReference>
<dbReference type="Gene3D" id="3.30.465.10">
    <property type="match status" value="1"/>
</dbReference>
<comment type="subcellular location">
    <subcellularLocation>
        <location evidence="3">Cytoplasm</location>
    </subcellularLocation>
</comment>
<dbReference type="GO" id="GO:0051301">
    <property type="term" value="P:cell division"/>
    <property type="evidence" value="ECO:0007669"/>
    <property type="project" value="UniProtKB-KW"/>
</dbReference>
<evidence type="ECO:0000256" key="12">
    <source>
        <dbReference type="ARBA" id="ARBA00022984"/>
    </source>
</evidence>
<dbReference type="NCBIfam" id="NF000755">
    <property type="entry name" value="PRK00046.1"/>
    <property type="match status" value="1"/>
</dbReference>
<dbReference type="AlphaFoldDB" id="A0A9W9WC02"/>
<protein>
    <recommendedName>
        <fullName evidence="5">UDP-N-acetylmuramate dehydrogenase</fullName>
        <ecNumber evidence="5">1.3.1.98</ecNumber>
    </recommendedName>
</protein>
<dbReference type="EC" id="1.3.1.98" evidence="5"/>
<dbReference type="Pfam" id="PF02873">
    <property type="entry name" value="MurB_C"/>
    <property type="match status" value="1"/>
</dbReference>
<dbReference type="PANTHER" id="PTHR21071:SF4">
    <property type="entry name" value="UDP-N-ACETYLENOLPYRUVOYLGLUCOSAMINE REDUCTASE"/>
    <property type="match status" value="1"/>
</dbReference>
<evidence type="ECO:0000256" key="11">
    <source>
        <dbReference type="ARBA" id="ARBA00022960"/>
    </source>
</evidence>
<dbReference type="HAMAP" id="MF_00037">
    <property type="entry name" value="MurB"/>
    <property type="match status" value="1"/>
</dbReference>
<dbReference type="OrthoDB" id="66620at2759"/>
<evidence type="ECO:0000256" key="8">
    <source>
        <dbReference type="ARBA" id="ARBA00022630"/>
    </source>
</evidence>
<keyword evidence="6" id="KW-0963">Cytoplasm</keyword>
<evidence type="ECO:0000256" key="10">
    <source>
        <dbReference type="ARBA" id="ARBA00022857"/>
    </source>
</evidence>
<reference evidence="18" key="1">
    <citation type="submission" date="2022-12" db="EMBL/GenBank/DDBJ databases">
        <authorList>
            <person name="Petersen C."/>
        </authorList>
    </citation>
    <scope>NUCLEOTIDE SEQUENCE</scope>
    <source>
        <strain evidence="18">IBT 29677</strain>
    </source>
</reference>
<name>A0A9W9WC02_9EURO</name>
<evidence type="ECO:0000256" key="13">
    <source>
        <dbReference type="ARBA" id="ARBA00023002"/>
    </source>
</evidence>
<organism evidence="18 19">
    <name type="scientific">Penicillium cosmopolitanum</name>
    <dbReference type="NCBI Taxonomy" id="1131564"/>
    <lineage>
        <taxon>Eukaryota</taxon>
        <taxon>Fungi</taxon>
        <taxon>Dikarya</taxon>
        <taxon>Ascomycota</taxon>
        <taxon>Pezizomycotina</taxon>
        <taxon>Eurotiomycetes</taxon>
        <taxon>Eurotiomycetidae</taxon>
        <taxon>Eurotiales</taxon>
        <taxon>Aspergillaceae</taxon>
        <taxon>Penicillium</taxon>
    </lineage>
</organism>
<keyword evidence="15" id="KW-0961">Cell wall biogenesis/degradation</keyword>
<sequence>MSLLCWEEDVNLRQYNTFNVDSIARYLVRIRSTNDLKDLLASPQFRDLRYLVIGGGSNILFAEATFDGVILKNEIYGIEVVSESENNAVLRVGGGVEWMSLVTYCIDHDLSGLENLSLIPGTVGAAPIQNIGAYGAEISDVTLSVEVCNLETGEIRTMSKDECALKYRDSIFKHALKNVFISSVTIRVSKAQFHCLNTQYSSVQDVLQQQGVTTPTIRSVSGAICLLRRRKLPDPKILGNAGSFFKNATCDASLCKTTMKAHPKIPLFPGPDGFYIIPAAWLIEDCGWKGRQIGKAGVSATHALVLVNYGGAQGREILLLADSIIKDVQTKLGFQLIPEVNIIR</sequence>
<comment type="caution">
    <text evidence="18">The sequence shown here is derived from an EMBL/GenBank/DDBJ whole genome shotgun (WGS) entry which is preliminary data.</text>
</comment>
<keyword evidence="13" id="KW-0560">Oxidoreductase</keyword>
<comment type="pathway">
    <text evidence="4">Cell wall biogenesis; peptidoglycan biosynthesis.</text>
</comment>
<evidence type="ECO:0000256" key="6">
    <source>
        <dbReference type="ARBA" id="ARBA00022490"/>
    </source>
</evidence>
<dbReference type="GO" id="GO:0071555">
    <property type="term" value="P:cell wall organization"/>
    <property type="evidence" value="ECO:0007669"/>
    <property type="project" value="UniProtKB-KW"/>
</dbReference>
<dbReference type="InterPro" id="IPR016167">
    <property type="entry name" value="FAD-bd_PCMH_sub1"/>
</dbReference>
<dbReference type="InterPro" id="IPR011601">
    <property type="entry name" value="MurB_C"/>
</dbReference>
<keyword evidence="10" id="KW-0521">NADP</keyword>
<dbReference type="InterPro" id="IPR036318">
    <property type="entry name" value="FAD-bd_PCMH-like_sf"/>
</dbReference>
<keyword evidence="7" id="KW-0132">Cell division</keyword>
<dbReference type="InterPro" id="IPR003170">
    <property type="entry name" value="MurB"/>
</dbReference>
<keyword evidence="14" id="KW-0131">Cell cycle</keyword>
<evidence type="ECO:0000256" key="3">
    <source>
        <dbReference type="ARBA" id="ARBA00004496"/>
    </source>
</evidence>
<dbReference type="InterPro" id="IPR016166">
    <property type="entry name" value="FAD-bd_PCMH"/>
</dbReference>
<evidence type="ECO:0000259" key="17">
    <source>
        <dbReference type="PROSITE" id="PS51387"/>
    </source>
</evidence>
<feature type="domain" description="FAD-binding PCMH-type" evidence="17">
    <location>
        <begin position="20"/>
        <end position="191"/>
    </location>
</feature>
<evidence type="ECO:0000256" key="7">
    <source>
        <dbReference type="ARBA" id="ARBA00022618"/>
    </source>
</evidence>
<accession>A0A9W9WC02</accession>
<dbReference type="GO" id="GO:0008762">
    <property type="term" value="F:UDP-N-acetylmuramate dehydrogenase activity"/>
    <property type="evidence" value="ECO:0007669"/>
    <property type="project" value="UniProtKB-EC"/>
</dbReference>
<proteinExistence type="inferred from homology"/>
<keyword evidence="9" id="KW-0274">FAD</keyword>
<evidence type="ECO:0000313" key="19">
    <source>
        <dbReference type="Proteomes" id="UP001147747"/>
    </source>
</evidence>
<dbReference type="SUPFAM" id="SSF56194">
    <property type="entry name" value="Uridine diphospho-N-Acetylenolpyruvylglucosamine reductase, MurB, C-terminal domain"/>
    <property type="match status" value="1"/>
</dbReference>
<dbReference type="PANTHER" id="PTHR21071">
    <property type="entry name" value="UDP-N-ACETYLENOLPYRUVOYLGLUCOSAMINE REDUCTASE"/>
    <property type="match status" value="1"/>
</dbReference>
<dbReference type="GO" id="GO:0071949">
    <property type="term" value="F:FAD binding"/>
    <property type="evidence" value="ECO:0007669"/>
    <property type="project" value="InterPro"/>
</dbReference>
<dbReference type="GO" id="GO:0008360">
    <property type="term" value="P:regulation of cell shape"/>
    <property type="evidence" value="ECO:0007669"/>
    <property type="project" value="UniProtKB-KW"/>
</dbReference>
<evidence type="ECO:0000256" key="15">
    <source>
        <dbReference type="ARBA" id="ARBA00023316"/>
    </source>
</evidence>
<keyword evidence="8" id="KW-0285">Flavoprotein</keyword>
<evidence type="ECO:0000256" key="14">
    <source>
        <dbReference type="ARBA" id="ARBA00023306"/>
    </source>
</evidence>
<dbReference type="NCBIfam" id="TIGR00179">
    <property type="entry name" value="murB"/>
    <property type="match status" value="1"/>
</dbReference>
<comment type="cofactor">
    <cofactor evidence="1">
        <name>FAD</name>
        <dbReference type="ChEBI" id="CHEBI:57692"/>
    </cofactor>
</comment>
<keyword evidence="19" id="KW-1185">Reference proteome</keyword>
<dbReference type="GO" id="GO:0005829">
    <property type="term" value="C:cytosol"/>
    <property type="evidence" value="ECO:0007669"/>
    <property type="project" value="TreeGrafter"/>
</dbReference>
<dbReference type="InterPro" id="IPR006094">
    <property type="entry name" value="Oxid_FAD_bind_N"/>
</dbReference>
<keyword evidence="11" id="KW-0133">Cell shape</keyword>
<dbReference type="InterPro" id="IPR016169">
    <property type="entry name" value="FAD-bd_PCMH_sub2"/>
</dbReference>
<evidence type="ECO:0000256" key="9">
    <source>
        <dbReference type="ARBA" id="ARBA00022827"/>
    </source>
</evidence>
<keyword evidence="12" id="KW-0573">Peptidoglycan synthesis</keyword>
<dbReference type="EMBL" id="JAPZBU010000003">
    <property type="protein sequence ID" value="KAJ5414547.1"/>
    <property type="molecule type" value="Genomic_DNA"/>
</dbReference>
<dbReference type="GeneID" id="81364791"/>
<dbReference type="InterPro" id="IPR036635">
    <property type="entry name" value="MurB_C_sf"/>
</dbReference>
<dbReference type="RefSeq" id="XP_056494393.1">
    <property type="nucleotide sequence ID" value="XM_056625811.1"/>
</dbReference>
<dbReference type="SUPFAM" id="SSF56176">
    <property type="entry name" value="FAD-binding/transporter-associated domain-like"/>
    <property type="match status" value="1"/>
</dbReference>
<dbReference type="Gene3D" id="3.90.78.10">
    <property type="entry name" value="UDP-N-acetylenolpyruvoylglucosamine reductase, C-terminal domain"/>
    <property type="match status" value="1"/>
</dbReference>
<comment type="catalytic activity">
    <reaction evidence="16">
        <text>UDP-N-acetyl-alpha-D-muramate + NADP(+) = UDP-N-acetyl-3-O-(1-carboxyvinyl)-alpha-D-glucosamine + NADPH + H(+)</text>
        <dbReference type="Rhea" id="RHEA:12248"/>
        <dbReference type="ChEBI" id="CHEBI:15378"/>
        <dbReference type="ChEBI" id="CHEBI:57783"/>
        <dbReference type="ChEBI" id="CHEBI:58349"/>
        <dbReference type="ChEBI" id="CHEBI:68483"/>
        <dbReference type="ChEBI" id="CHEBI:70757"/>
        <dbReference type="EC" id="1.3.1.98"/>
    </reaction>
</comment>
<reference evidence="18" key="2">
    <citation type="journal article" date="2023" name="IMA Fungus">
        <title>Comparative genomic study of the Penicillium genus elucidates a diverse pangenome and 15 lateral gene transfer events.</title>
        <authorList>
            <person name="Petersen C."/>
            <person name="Sorensen T."/>
            <person name="Nielsen M.R."/>
            <person name="Sondergaard T.E."/>
            <person name="Sorensen J.L."/>
            <person name="Fitzpatrick D.A."/>
            <person name="Frisvad J.C."/>
            <person name="Nielsen K.L."/>
        </authorList>
    </citation>
    <scope>NUCLEOTIDE SEQUENCE</scope>
    <source>
        <strain evidence="18">IBT 29677</strain>
    </source>
</reference>
<dbReference type="PROSITE" id="PS51387">
    <property type="entry name" value="FAD_PCMH"/>
    <property type="match status" value="1"/>
</dbReference>
<evidence type="ECO:0000313" key="18">
    <source>
        <dbReference type="EMBL" id="KAJ5414547.1"/>
    </source>
</evidence>
<evidence type="ECO:0000256" key="16">
    <source>
        <dbReference type="ARBA" id="ARBA00048914"/>
    </source>
</evidence>
<gene>
    <name evidence="18" type="ORF">N7509_001174</name>
</gene>
<evidence type="ECO:0000256" key="5">
    <source>
        <dbReference type="ARBA" id="ARBA00012518"/>
    </source>
</evidence>
<evidence type="ECO:0000256" key="1">
    <source>
        <dbReference type="ARBA" id="ARBA00001974"/>
    </source>
</evidence>
<dbReference type="Proteomes" id="UP001147747">
    <property type="component" value="Unassembled WGS sequence"/>
</dbReference>
<evidence type="ECO:0000256" key="2">
    <source>
        <dbReference type="ARBA" id="ARBA00003921"/>
    </source>
</evidence>
<evidence type="ECO:0000256" key="4">
    <source>
        <dbReference type="ARBA" id="ARBA00004752"/>
    </source>
</evidence>